<dbReference type="Gene3D" id="1.20.58.340">
    <property type="entry name" value="Magnesium transport protein CorA, transmembrane region"/>
    <property type="match status" value="2"/>
</dbReference>
<keyword evidence="7 8" id="KW-0472">Membrane</keyword>
<dbReference type="Proteomes" id="UP001369082">
    <property type="component" value="Unassembled WGS sequence"/>
</dbReference>
<comment type="subcellular location">
    <subcellularLocation>
        <location evidence="1">Cell membrane</location>
        <topology evidence="1">Multi-pass membrane protein</topology>
    </subcellularLocation>
</comment>
<dbReference type="SUPFAM" id="SSF144083">
    <property type="entry name" value="Magnesium transport protein CorA, transmembrane region"/>
    <property type="match status" value="1"/>
</dbReference>
<dbReference type="PANTHER" id="PTHR46494">
    <property type="entry name" value="CORA FAMILY METAL ION TRANSPORTER (EUROFUNG)"/>
    <property type="match status" value="1"/>
</dbReference>
<dbReference type="EMBL" id="JBAKAZ010000028">
    <property type="protein sequence ID" value="MEL0629710.1"/>
    <property type="molecule type" value="Genomic_DNA"/>
</dbReference>
<proteinExistence type="inferred from homology"/>
<name>A0ABU9GQW1_9GAMM</name>
<evidence type="ECO:0000313" key="9">
    <source>
        <dbReference type="EMBL" id="MEL0629710.1"/>
    </source>
</evidence>
<evidence type="ECO:0000256" key="3">
    <source>
        <dbReference type="ARBA" id="ARBA00022448"/>
    </source>
</evidence>
<evidence type="ECO:0000256" key="7">
    <source>
        <dbReference type="ARBA" id="ARBA00023136"/>
    </source>
</evidence>
<sequence>MLIKSDKSCKYGDQALIEVWQQNPTDKLWIDFNCHDRDEERLYLTKLGCHALAISDVHRDRHPPKIEEFDNFIFMLYRGIYETGTDLVFDHLQIGLFVGENILITSHARESISINKLFSEEGQKYLFKSSLTLGLRIFHYSCGIYLQQLFDFEEKLEALEDKFQEGGDDKMMQEIILYQSRLTKLKRTFNYHRNIGDELKVLVSDDDSSIVHISDQHTVTDVHERIERLLSLSQMHYDICSDLINGYLSVASHQLNATMRVLTVITAIFIPLGFLAGLYGMNFDYIPELKVAYGYFYLLGFMALIVVALIVFFKKKRWL</sequence>
<protein>
    <submittedName>
        <fullName evidence="9">Magnesium transporter CorA family protein</fullName>
    </submittedName>
</protein>
<feature type="transmembrane region" description="Helical" evidence="8">
    <location>
        <begin position="293"/>
        <end position="313"/>
    </location>
</feature>
<comment type="caution">
    <text evidence="9">The sequence shown here is derived from an EMBL/GenBank/DDBJ whole genome shotgun (WGS) entry which is preliminary data.</text>
</comment>
<dbReference type="InterPro" id="IPR045861">
    <property type="entry name" value="CorA_cytoplasmic_dom"/>
</dbReference>
<evidence type="ECO:0000256" key="8">
    <source>
        <dbReference type="SAM" id="Phobius"/>
    </source>
</evidence>
<evidence type="ECO:0000256" key="6">
    <source>
        <dbReference type="ARBA" id="ARBA00022989"/>
    </source>
</evidence>
<dbReference type="CDD" id="cd12822">
    <property type="entry name" value="TmCorA-like"/>
    <property type="match status" value="1"/>
</dbReference>
<gene>
    <name evidence="9" type="ORF">V6256_08820</name>
</gene>
<dbReference type="Pfam" id="PF01544">
    <property type="entry name" value="CorA"/>
    <property type="match status" value="1"/>
</dbReference>
<evidence type="ECO:0000256" key="4">
    <source>
        <dbReference type="ARBA" id="ARBA00022475"/>
    </source>
</evidence>
<feature type="transmembrane region" description="Helical" evidence="8">
    <location>
        <begin position="261"/>
        <end position="281"/>
    </location>
</feature>
<dbReference type="InterPro" id="IPR045863">
    <property type="entry name" value="CorA_TM1_TM2"/>
</dbReference>
<dbReference type="InterPro" id="IPR002523">
    <property type="entry name" value="MgTranspt_CorA/ZnTranspt_ZntB"/>
</dbReference>
<evidence type="ECO:0000256" key="1">
    <source>
        <dbReference type="ARBA" id="ARBA00004651"/>
    </source>
</evidence>
<dbReference type="PANTHER" id="PTHR46494:SF1">
    <property type="entry name" value="CORA FAMILY METAL ION TRANSPORTER (EUROFUNG)"/>
    <property type="match status" value="1"/>
</dbReference>
<dbReference type="Gene3D" id="3.30.460.20">
    <property type="entry name" value="CorA soluble domain-like"/>
    <property type="match status" value="1"/>
</dbReference>
<comment type="similarity">
    <text evidence="2">Belongs to the CorA metal ion transporter (MIT) (TC 1.A.35) family.</text>
</comment>
<organism evidence="9 10">
    <name type="scientific">Psychromonas aquatilis</name>
    <dbReference type="NCBI Taxonomy" id="2005072"/>
    <lineage>
        <taxon>Bacteria</taxon>
        <taxon>Pseudomonadati</taxon>
        <taxon>Pseudomonadota</taxon>
        <taxon>Gammaproteobacteria</taxon>
        <taxon>Alteromonadales</taxon>
        <taxon>Psychromonadaceae</taxon>
        <taxon>Psychromonas</taxon>
    </lineage>
</organism>
<reference evidence="9 10" key="1">
    <citation type="submission" date="2024-02" db="EMBL/GenBank/DDBJ databases">
        <title>Bacteria isolated from the canopy kelp, Nereocystis luetkeana.</title>
        <authorList>
            <person name="Pfister C.A."/>
            <person name="Younker I.T."/>
            <person name="Light S.H."/>
        </authorList>
    </citation>
    <scope>NUCLEOTIDE SEQUENCE [LARGE SCALE GENOMIC DNA]</scope>
    <source>
        <strain evidence="9 10">TI.1.05</strain>
    </source>
</reference>
<accession>A0ABU9GQW1</accession>
<keyword evidence="3" id="KW-0813">Transport</keyword>
<keyword evidence="4" id="KW-1003">Cell membrane</keyword>
<dbReference type="SUPFAM" id="SSF143865">
    <property type="entry name" value="CorA soluble domain-like"/>
    <property type="match status" value="1"/>
</dbReference>
<keyword evidence="5 8" id="KW-0812">Transmembrane</keyword>
<keyword evidence="10" id="KW-1185">Reference proteome</keyword>
<evidence type="ECO:0000256" key="2">
    <source>
        <dbReference type="ARBA" id="ARBA00009765"/>
    </source>
</evidence>
<keyword evidence="6 8" id="KW-1133">Transmembrane helix</keyword>
<dbReference type="RefSeq" id="WP_341597842.1">
    <property type="nucleotide sequence ID" value="NZ_JBAKAZ010000028.1"/>
</dbReference>
<evidence type="ECO:0000256" key="5">
    <source>
        <dbReference type="ARBA" id="ARBA00022692"/>
    </source>
</evidence>
<evidence type="ECO:0000313" key="10">
    <source>
        <dbReference type="Proteomes" id="UP001369082"/>
    </source>
</evidence>